<dbReference type="AlphaFoldDB" id="A0A9W4H5A2"/>
<accession>A0A9W4H5A2</accession>
<proteinExistence type="predicted"/>
<feature type="chain" id="PRO_5040851809" evidence="2">
    <location>
        <begin position="28"/>
        <end position="56"/>
    </location>
</feature>
<reference evidence="3" key="1">
    <citation type="submission" date="2021-06" db="EMBL/GenBank/DDBJ databases">
        <authorList>
            <person name="Arsene-Ploetze F."/>
        </authorList>
    </citation>
    <scope>NUCLEOTIDE SEQUENCE</scope>
    <source>
        <strain evidence="3">SBRY1</strain>
    </source>
</reference>
<dbReference type="Proteomes" id="UP001153328">
    <property type="component" value="Unassembled WGS sequence"/>
</dbReference>
<evidence type="ECO:0000256" key="2">
    <source>
        <dbReference type="SAM" id="SignalP"/>
    </source>
</evidence>
<evidence type="ECO:0000313" key="3">
    <source>
        <dbReference type="EMBL" id="CAG7651427.1"/>
    </source>
</evidence>
<protein>
    <submittedName>
        <fullName evidence="3">Uncharacterized protein</fullName>
    </submittedName>
</protein>
<organism evidence="3 4">
    <name type="scientific">Actinacidiphila bryophytorum</name>
    <dbReference type="NCBI Taxonomy" id="1436133"/>
    <lineage>
        <taxon>Bacteria</taxon>
        <taxon>Bacillati</taxon>
        <taxon>Actinomycetota</taxon>
        <taxon>Actinomycetes</taxon>
        <taxon>Kitasatosporales</taxon>
        <taxon>Streptomycetaceae</taxon>
        <taxon>Actinacidiphila</taxon>
    </lineage>
</organism>
<feature type="signal peptide" evidence="2">
    <location>
        <begin position="1"/>
        <end position="27"/>
    </location>
</feature>
<dbReference type="EMBL" id="CAJVAX010000019">
    <property type="protein sequence ID" value="CAG7651427.1"/>
    <property type="molecule type" value="Genomic_DNA"/>
</dbReference>
<evidence type="ECO:0000313" key="4">
    <source>
        <dbReference type="Proteomes" id="UP001153328"/>
    </source>
</evidence>
<keyword evidence="4" id="KW-1185">Reference proteome</keyword>
<comment type="caution">
    <text evidence="3">The sequence shown here is derived from an EMBL/GenBank/DDBJ whole genome shotgun (WGS) entry which is preliminary data.</text>
</comment>
<sequence>MSRGRARPGRTLRLTALGTFAPGPAAADVWHAPGLAPQPRHPPGGQAHRTRPGLRR</sequence>
<keyword evidence="2" id="KW-0732">Signal</keyword>
<name>A0A9W4H5A2_9ACTN</name>
<feature type="region of interest" description="Disordered" evidence="1">
    <location>
        <begin position="23"/>
        <end position="56"/>
    </location>
</feature>
<gene>
    <name evidence="3" type="ORF">SBRY_50611</name>
</gene>
<evidence type="ECO:0000256" key="1">
    <source>
        <dbReference type="SAM" id="MobiDB-lite"/>
    </source>
</evidence>